<protein>
    <submittedName>
        <fullName evidence="2">DUF1189 domain-containing protein</fullName>
    </submittedName>
</protein>
<dbReference type="EMBL" id="RCVM01000021">
    <property type="protein sequence ID" value="RLY01868.1"/>
    <property type="molecule type" value="Genomic_DNA"/>
</dbReference>
<accession>A0A3L9DNU7</accession>
<evidence type="ECO:0000313" key="3">
    <source>
        <dbReference type="Proteomes" id="UP000279194"/>
    </source>
</evidence>
<feature type="transmembrane region" description="Helical" evidence="1">
    <location>
        <begin position="215"/>
        <end position="239"/>
    </location>
</feature>
<keyword evidence="1" id="KW-0472">Membrane</keyword>
<evidence type="ECO:0000313" key="2">
    <source>
        <dbReference type="EMBL" id="RLY01868.1"/>
    </source>
</evidence>
<feature type="transmembrane region" description="Helical" evidence="1">
    <location>
        <begin position="171"/>
        <end position="194"/>
    </location>
</feature>
<dbReference type="OrthoDB" id="2236777at2"/>
<keyword evidence="1" id="KW-0812">Transmembrane</keyword>
<feature type="transmembrane region" description="Helical" evidence="1">
    <location>
        <begin position="26"/>
        <end position="46"/>
    </location>
</feature>
<keyword evidence="1" id="KW-1133">Transmembrane helix</keyword>
<evidence type="ECO:0000256" key="1">
    <source>
        <dbReference type="SAM" id="Phobius"/>
    </source>
</evidence>
<feature type="transmembrane region" description="Helical" evidence="1">
    <location>
        <begin position="245"/>
        <end position="262"/>
    </location>
</feature>
<reference evidence="2 3" key="1">
    <citation type="submission" date="2018-10" db="EMBL/GenBank/DDBJ databases">
        <title>Streptococcus hillyeri sp. nov., isolated from equine tracheal sample.</title>
        <authorList>
            <person name="Macfadyen A.C."/>
            <person name="Waller A."/>
            <person name="Paterson G.K."/>
        </authorList>
    </citation>
    <scope>NUCLEOTIDE SEQUENCE [LARGE SCALE GENOMIC DNA]</scope>
    <source>
        <strain evidence="2 3">28462</strain>
    </source>
</reference>
<organism evidence="2 3">
    <name type="scientific">Streptococcus hillyeri</name>
    <dbReference type="NCBI Taxonomy" id="2282420"/>
    <lineage>
        <taxon>Bacteria</taxon>
        <taxon>Bacillati</taxon>
        <taxon>Bacillota</taxon>
        <taxon>Bacilli</taxon>
        <taxon>Lactobacillales</taxon>
        <taxon>Streptococcaceae</taxon>
        <taxon>Streptococcus</taxon>
    </lineage>
</organism>
<dbReference type="AlphaFoldDB" id="A0A3L9DNU7"/>
<proteinExistence type="predicted"/>
<comment type="caution">
    <text evidence="2">The sequence shown here is derived from an EMBL/GenBank/DDBJ whole genome shotgun (WGS) entry which is preliminary data.</text>
</comment>
<keyword evidence="3" id="KW-1185">Reference proteome</keyword>
<dbReference type="RefSeq" id="WP_121836193.1">
    <property type="nucleotide sequence ID" value="NZ_RCVM01000021.1"/>
</dbReference>
<sequence length="271" mass="30618">MPFPFSYFAQIMAPRRIFASRKSYKWWQIVISLVFLNSLILMPVSLHYASLKTYDMERIVSKGLNAVTDETYQALQVGQISENQFTGEPVSIEGTDAVVSVLPTKAEQQKIATSGKYGLVLTRDKWIFTYPNGHSLEALISGQQDLSTLKTKRDVRDFINQQWFVSHKADVFLFLILVYTAFLYVGSILLLVAGSATLYLTRKAGIFDLKTLKECFGLLLNCMGLPSFLAIIMACLGLVDNPILLMNVQIFGSILMMMLVLYRTGFKDYKK</sequence>
<gene>
    <name evidence="2" type="ORF">EAF07_08835</name>
</gene>
<name>A0A3L9DNU7_9STRE</name>
<dbReference type="Proteomes" id="UP000279194">
    <property type="component" value="Unassembled WGS sequence"/>
</dbReference>